<sequence>YEALFRALSVHFGGWPERHGGAGPAWRAGGIPLSQPAAFGAAGGLGRHECLGPQLGPYAAVWQPGAAECRHGPHGGPQLRGLRGQHQAKHGRLRLQHGEARALRAGL</sequence>
<feature type="non-terminal residue" evidence="2">
    <location>
        <position position="1"/>
    </location>
</feature>
<feature type="compositionally biased region" description="Basic residues" evidence="1">
    <location>
        <begin position="86"/>
        <end position="95"/>
    </location>
</feature>
<accession>A0A699X0Q8</accession>
<organism evidence="2">
    <name type="scientific">Tanacetum cinerariifolium</name>
    <name type="common">Dalmatian daisy</name>
    <name type="synonym">Chrysanthemum cinerariifolium</name>
    <dbReference type="NCBI Taxonomy" id="118510"/>
    <lineage>
        <taxon>Eukaryota</taxon>
        <taxon>Viridiplantae</taxon>
        <taxon>Streptophyta</taxon>
        <taxon>Embryophyta</taxon>
        <taxon>Tracheophyta</taxon>
        <taxon>Spermatophyta</taxon>
        <taxon>Magnoliopsida</taxon>
        <taxon>eudicotyledons</taxon>
        <taxon>Gunneridae</taxon>
        <taxon>Pentapetalae</taxon>
        <taxon>asterids</taxon>
        <taxon>campanulids</taxon>
        <taxon>Asterales</taxon>
        <taxon>Asteraceae</taxon>
        <taxon>Asteroideae</taxon>
        <taxon>Anthemideae</taxon>
        <taxon>Anthemidinae</taxon>
        <taxon>Tanacetum</taxon>
    </lineage>
</organism>
<feature type="region of interest" description="Disordered" evidence="1">
    <location>
        <begin position="71"/>
        <end position="97"/>
    </location>
</feature>
<dbReference type="AlphaFoldDB" id="A0A699X0Q8"/>
<reference evidence="2" key="1">
    <citation type="journal article" date="2019" name="Sci. Rep.">
        <title>Draft genome of Tanacetum cinerariifolium, the natural source of mosquito coil.</title>
        <authorList>
            <person name="Yamashiro T."/>
            <person name="Shiraishi A."/>
            <person name="Satake H."/>
            <person name="Nakayama K."/>
        </authorList>
    </citation>
    <scope>NUCLEOTIDE SEQUENCE</scope>
</reference>
<protein>
    <submittedName>
        <fullName evidence="2">Uncharacterized protein</fullName>
    </submittedName>
</protein>
<gene>
    <name evidence="2" type="ORF">Tci_924602</name>
</gene>
<name>A0A699X0Q8_TANCI</name>
<evidence type="ECO:0000313" key="2">
    <source>
        <dbReference type="EMBL" id="GFD52633.1"/>
    </source>
</evidence>
<proteinExistence type="predicted"/>
<evidence type="ECO:0000256" key="1">
    <source>
        <dbReference type="SAM" id="MobiDB-lite"/>
    </source>
</evidence>
<dbReference type="EMBL" id="BKCJ011784618">
    <property type="protein sequence ID" value="GFD52633.1"/>
    <property type="molecule type" value="Genomic_DNA"/>
</dbReference>
<comment type="caution">
    <text evidence="2">The sequence shown here is derived from an EMBL/GenBank/DDBJ whole genome shotgun (WGS) entry which is preliminary data.</text>
</comment>
<feature type="non-terminal residue" evidence="2">
    <location>
        <position position="107"/>
    </location>
</feature>